<dbReference type="InterPro" id="IPR024516">
    <property type="entry name" value="Mce_C"/>
</dbReference>
<dbReference type="Pfam" id="PF02470">
    <property type="entry name" value="MlaD"/>
    <property type="match status" value="1"/>
</dbReference>
<feature type="compositionally biased region" description="Gly residues" evidence="1">
    <location>
        <begin position="376"/>
        <end position="388"/>
    </location>
</feature>
<keyword evidence="5" id="KW-1185">Reference proteome</keyword>
<dbReference type="PANTHER" id="PTHR33371:SF16">
    <property type="entry name" value="MCE-FAMILY PROTEIN MCE3F"/>
    <property type="match status" value="1"/>
</dbReference>
<dbReference type="RefSeq" id="WP_253863963.1">
    <property type="nucleotide sequence ID" value="NZ_BAAALN010000005.1"/>
</dbReference>
<evidence type="ECO:0000259" key="3">
    <source>
        <dbReference type="Pfam" id="PF11887"/>
    </source>
</evidence>
<protein>
    <submittedName>
        <fullName evidence="4">MCE family protein</fullName>
    </submittedName>
</protein>
<gene>
    <name evidence="4" type="ORF">GCM10009676_12260</name>
</gene>
<name>A0ABN1W1D0_9PSEU</name>
<feature type="compositionally biased region" description="Gly residues" evidence="1">
    <location>
        <begin position="441"/>
        <end position="454"/>
    </location>
</feature>
<feature type="region of interest" description="Disordered" evidence="1">
    <location>
        <begin position="114"/>
        <end position="139"/>
    </location>
</feature>
<feature type="compositionally biased region" description="Basic and acidic residues" evidence="1">
    <location>
        <begin position="328"/>
        <end position="342"/>
    </location>
</feature>
<feature type="domain" description="Mammalian cell entry C-terminal" evidence="3">
    <location>
        <begin position="123"/>
        <end position="292"/>
    </location>
</feature>
<feature type="compositionally biased region" description="Basic and acidic residues" evidence="1">
    <location>
        <begin position="389"/>
        <end position="405"/>
    </location>
</feature>
<dbReference type="Proteomes" id="UP001500653">
    <property type="component" value="Unassembled WGS sequence"/>
</dbReference>
<evidence type="ECO:0000313" key="5">
    <source>
        <dbReference type="Proteomes" id="UP001500653"/>
    </source>
</evidence>
<dbReference type="Pfam" id="PF11887">
    <property type="entry name" value="Mce4_CUP1"/>
    <property type="match status" value="1"/>
</dbReference>
<evidence type="ECO:0000313" key="4">
    <source>
        <dbReference type="EMBL" id="GAA1230958.1"/>
    </source>
</evidence>
<dbReference type="InterPro" id="IPR052336">
    <property type="entry name" value="MlaD_Phospholipid_Transporter"/>
</dbReference>
<proteinExistence type="predicted"/>
<dbReference type="PANTHER" id="PTHR33371">
    <property type="entry name" value="INTERMEMBRANE PHOSPHOLIPID TRANSPORT SYSTEM BINDING PROTEIN MLAD-RELATED"/>
    <property type="match status" value="1"/>
</dbReference>
<accession>A0ABN1W1D0</accession>
<feature type="region of interest" description="Disordered" evidence="1">
    <location>
        <begin position="322"/>
        <end position="454"/>
    </location>
</feature>
<comment type="caution">
    <text evidence="4">The sequence shown here is derived from an EMBL/GenBank/DDBJ whole genome shotgun (WGS) entry which is preliminary data.</text>
</comment>
<dbReference type="NCBIfam" id="TIGR00996">
    <property type="entry name" value="Mtu_fam_mce"/>
    <property type="match status" value="1"/>
</dbReference>
<sequence>MRLERKNRVQLVAFGLISLLAVGYAGGTYAGLDRLFGNRGYVVHVQLAESGGIFENAEVAYRGVTVGRVADIGLEGSGVTVDLDIDSDSPDIPADAGAVVANRSAVGEQYVDLRPRSGDGPYLEHGSTIDSSRTGTPVPPGQLLGNLNRLVSSVDPESLRTVVDELDTAFTGVGPDLGRLLDSAGSLTAEAGENLPQTAQLLRQSRTVLDTQRRNAEQLRSIAGGFRDIAAQLKKSDSDLRSVIDRAPAASREISALLDESGTSLSVLIANLLTTSQVLEPRTDALEHMLVALPMVSGFSRSVVSNGEGHLGFVPTFFDPHGCTKGYEGTERRTANDTRDIEPNTEAYCAEPPGSPSSVRGAQNAPVAGEQVQVPGGDGDASGDSGGGTDREAARRGNQEGRGERSGGLPGLLDFSATGDSGQRDSDQRDSDRGDPADSGASGGGLGGLLGVDG</sequence>
<dbReference type="InterPro" id="IPR005693">
    <property type="entry name" value="Mce"/>
</dbReference>
<evidence type="ECO:0000259" key="2">
    <source>
        <dbReference type="Pfam" id="PF02470"/>
    </source>
</evidence>
<reference evidence="4 5" key="1">
    <citation type="journal article" date="2019" name="Int. J. Syst. Evol. Microbiol.">
        <title>The Global Catalogue of Microorganisms (GCM) 10K type strain sequencing project: providing services to taxonomists for standard genome sequencing and annotation.</title>
        <authorList>
            <consortium name="The Broad Institute Genomics Platform"/>
            <consortium name="The Broad Institute Genome Sequencing Center for Infectious Disease"/>
            <person name="Wu L."/>
            <person name="Ma J."/>
        </authorList>
    </citation>
    <scope>NUCLEOTIDE SEQUENCE [LARGE SCALE GENOMIC DNA]</scope>
    <source>
        <strain evidence="4 5">JCM 13023</strain>
    </source>
</reference>
<feature type="compositionally biased region" description="Basic and acidic residues" evidence="1">
    <location>
        <begin position="422"/>
        <end position="436"/>
    </location>
</feature>
<dbReference type="EMBL" id="BAAALN010000005">
    <property type="protein sequence ID" value="GAA1230958.1"/>
    <property type="molecule type" value="Genomic_DNA"/>
</dbReference>
<evidence type="ECO:0000256" key="1">
    <source>
        <dbReference type="SAM" id="MobiDB-lite"/>
    </source>
</evidence>
<organism evidence="4 5">
    <name type="scientific">Prauserella halophila</name>
    <dbReference type="NCBI Taxonomy" id="185641"/>
    <lineage>
        <taxon>Bacteria</taxon>
        <taxon>Bacillati</taxon>
        <taxon>Actinomycetota</taxon>
        <taxon>Actinomycetes</taxon>
        <taxon>Pseudonocardiales</taxon>
        <taxon>Pseudonocardiaceae</taxon>
        <taxon>Prauserella</taxon>
    </lineage>
</organism>
<dbReference type="InterPro" id="IPR003399">
    <property type="entry name" value="Mce/MlaD"/>
</dbReference>
<feature type="domain" description="Mce/MlaD" evidence="2">
    <location>
        <begin position="39"/>
        <end position="115"/>
    </location>
</feature>